<name>A0A5N5T1D4_9CRUS</name>
<dbReference type="EMBL" id="SEYY01015152">
    <property type="protein sequence ID" value="KAB7500122.1"/>
    <property type="molecule type" value="Genomic_DNA"/>
</dbReference>
<evidence type="ECO:0000313" key="2">
    <source>
        <dbReference type="EMBL" id="KAB7500122.1"/>
    </source>
</evidence>
<feature type="domain" description="CHK kinase-like" evidence="1">
    <location>
        <begin position="114"/>
        <end position="313"/>
    </location>
</feature>
<gene>
    <name evidence="2" type="ORF">Anas_04969</name>
</gene>
<sequence>MNEFNLLDEYSVPENPYALVTEELVKDALKNDKGSDVTYQNNGAKLQDYFVAKLNPLRPDSAFTEAMEQLYTRETVILSSIIGGMNKQLKTLKLDKIKTPKLLSRSIEKGKEAFIAENLKTQGFRMYDRRIGLDLNHTLLVLNELGRFHASSILLEEELYPKTLLETFKGFERTYLDRNHSSFEGYSKLFSAAADNAKNFLQNADPKYEECVKWLKKHRHEMVDIYLEAFSTKKPFDVLTHCDCWTNNFLFRYNEDEIPVDIRFVDLQLAVKGSPAADLNYFFYTSINKDFRLKNLNTMLTTYYESFCNVLRRGGRQPPFTYPELKEEIKDKKLFGFVCGLLILPIILGEGEEIFDVSNFTADKIDEFNQQQSKKFEKLAQREGPFKDRYLVMFDEMIESNVFKEN</sequence>
<dbReference type="InterPro" id="IPR004119">
    <property type="entry name" value="EcKL"/>
</dbReference>
<protein>
    <recommendedName>
        <fullName evidence="1">CHK kinase-like domain-containing protein</fullName>
    </recommendedName>
</protein>
<keyword evidence="3" id="KW-1185">Reference proteome</keyword>
<reference evidence="2 3" key="1">
    <citation type="journal article" date="2019" name="PLoS Biol.">
        <title>Sex chromosomes control vertical transmission of feminizing Wolbachia symbionts in an isopod.</title>
        <authorList>
            <person name="Becking T."/>
            <person name="Chebbi M.A."/>
            <person name="Giraud I."/>
            <person name="Moumen B."/>
            <person name="Laverre T."/>
            <person name="Caubet Y."/>
            <person name="Peccoud J."/>
            <person name="Gilbert C."/>
            <person name="Cordaux R."/>
        </authorList>
    </citation>
    <scope>NUCLEOTIDE SEQUENCE [LARGE SCALE GENOMIC DNA]</scope>
    <source>
        <strain evidence="2">ANa2</strain>
        <tissue evidence="2">Whole body excluding digestive tract and cuticle</tissue>
    </source>
</reference>
<dbReference type="PANTHER" id="PTHR11012:SF30">
    <property type="entry name" value="PROTEIN KINASE-LIKE DOMAIN-CONTAINING"/>
    <property type="match status" value="1"/>
</dbReference>
<dbReference type="AlphaFoldDB" id="A0A5N5T1D4"/>
<dbReference type="Proteomes" id="UP000326759">
    <property type="component" value="Unassembled WGS sequence"/>
</dbReference>
<dbReference type="SMART" id="SM00587">
    <property type="entry name" value="CHK"/>
    <property type="match status" value="1"/>
</dbReference>
<organism evidence="2 3">
    <name type="scientific">Armadillidium nasatum</name>
    <dbReference type="NCBI Taxonomy" id="96803"/>
    <lineage>
        <taxon>Eukaryota</taxon>
        <taxon>Metazoa</taxon>
        <taxon>Ecdysozoa</taxon>
        <taxon>Arthropoda</taxon>
        <taxon>Crustacea</taxon>
        <taxon>Multicrustacea</taxon>
        <taxon>Malacostraca</taxon>
        <taxon>Eumalacostraca</taxon>
        <taxon>Peracarida</taxon>
        <taxon>Isopoda</taxon>
        <taxon>Oniscidea</taxon>
        <taxon>Crinocheta</taxon>
        <taxon>Armadillidiidae</taxon>
        <taxon>Armadillidium</taxon>
    </lineage>
</organism>
<dbReference type="Gene3D" id="3.90.1200.10">
    <property type="match status" value="1"/>
</dbReference>
<dbReference type="OrthoDB" id="6381776at2759"/>
<dbReference type="Pfam" id="PF02958">
    <property type="entry name" value="EcKL"/>
    <property type="match status" value="1"/>
</dbReference>
<accession>A0A5N5T1D4</accession>
<dbReference type="InterPro" id="IPR011009">
    <property type="entry name" value="Kinase-like_dom_sf"/>
</dbReference>
<comment type="caution">
    <text evidence="2">The sequence shown here is derived from an EMBL/GenBank/DDBJ whole genome shotgun (WGS) entry which is preliminary data.</text>
</comment>
<evidence type="ECO:0000313" key="3">
    <source>
        <dbReference type="Proteomes" id="UP000326759"/>
    </source>
</evidence>
<dbReference type="SUPFAM" id="SSF56112">
    <property type="entry name" value="Protein kinase-like (PK-like)"/>
    <property type="match status" value="1"/>
</dbReference>
<dbReference type="PANTHER" id="PTHR11012">
    <property type="entry name" value="PROTEIN KINASE-LIKE DOMAIN-CONTAINING"/>
    <property type="match status" value="1"/>
</dbReference>
<proteinExistence type="predicted"/>
<dbReference type="InterPro" id="IPR015897">
    <property type="entry name" value="CHK_kinase-like"/>
</dbReference>
<evidence type="ECO:0000259" key="1">
    <source>
        <dbReference type="SMART" id="SM00587"/>
    </source>
</evidence>